<comment type="subcellular location">
    <subcellularLocation>
        <location evidence="1">Nucleus</location>
    </subcellularLocation>
</comment>
<dbReference type="PROSITE" id="PS00463">
    <property type="entry name" value="ZN2_CY6_FUNGAL_1"/>
    <property type="match status" value="1"/>
</dbReference>
<accession>A0A2T2P8T9</accession>
<evidence type="ECO:0000256" key="1">
    <source>
        <dbReference type="ARBA" id="ARBA00004123"/>
    </source>
</evidence>
<dbReference type="InterPro" id="IPR052202">
    <property type="entry name" value="Yeast_MetPath_Reg"/>
</dbReference>
<dbReference type="SMART" id="SM00066">
    <property type="entry name" value="GAL4"/>
    <property type="match status" value="1"/>
</dbReference>
<dbReference type="OrthoDB" id="3787796at2759"/>
<evidence type="ECO:0000256" key="6">
    <source>
        <dbReference type="ARBA" id="ARBA00023163"/>
    </source>
</evidence>
<dbReference type="Pfam" id="PF00172">
    <property type="entry name" value="Zn_clus"/>
    <property type="match status" value="1"/>
</dbReference>
<feature type="region of interest" description="Disordered" evidence="9">
    <location>
        <begin position="115"/>
        <end position="138"/>
    </location>
</feature>
<dbReference type="GO" id="GO:0000981">
    <property type="term" value="F:DNA-binding transcription factor activity, RNA polymerase II-specific"/>
    <property type="evidence" value="ECO:0007669"/>
    <property type="project" value="InterPro"/>
</dbReference>
<keyword evidence="7" id="KW-0539">Nucleus</keyword>
<feature type="coiled-coil region" evidence="8">
    <location>
        <begin position="81"/>
        <end position="115"/>
    </location>
</feature>
<dbReference type="SMART" id="SM00906">
    <property type="entry name" value="Fungal_trans"/>
    <property type="match status" value="1"/>
</dbReference>
<dbReference type="InterPro" id="IPR036864">
    <property type="entry name" value="Zn2-C6_fun-type_DNA-bd_sf"/>
</dbReference>
<dbReference type="AlphaFoldDB" id="A0A2T2P8T9"/>
<dbReference type="Pfam" id="PF04082">
    <property type="entry name" value="Fungal_trans"/>
    <property type="match status" value="1"/>
</dbReference>
<dbReference type="GO" id="GO:0045944">
    <property type="term" value="P:positive regulation of transcription by RNA polymerase II"/>
    <property type="evidence" value="ECO:0007669"/>
    <property type="project" value="TreeGrafter"/>
</dbReference>
<keyword evidence="3" id="KW-0862">Zinc</keyword>
<dbReference type="InterPro" id="IPR007219">
    <property type="entry name" value="XnlR_reg_dom"/>
</dbReference>
<reference evidence="11 12" key="1">
    <citation type="journal article" date="2018" name="Front. Microbiol.">
        <title>Genome-Wide Analysis of Corynespora cassiicola Leaf Fall Disease Putative Effectors.</title>
        <authorList>
            <person name="Lopez D."/>
            <person name="Ribeiro S."/>
            <person name="Label P."/>
            <person name="Fumanal B."/>
            <person name="Venisse J.S."/>
            <person name="Kohler A."/>
            <person name="de Oliveira R.R."/>
            <person name="Labutti K."/>
            <person name="Lipzen A."/>
            <person name="Lail K."/>
            <person name="Bauer D."/>
            <person name="Ohm R.A."/>
            <person name="Barry K.W."/>
            <person name="Spatafora J."/>
            <person name="Grigoriev I.V."/>
            <person name="Martin F.M."/>
            <person name="Pujade-Renaud V."/>
        </authorList>
    </citation>
    <scope>NUCLEOTIDE SEQUENCE [LARGE SCALE GENOMIC DNA]</scope>
    <source>
        <strain evidence="11 12">Philippines</strain>
    </source>
</reference>
<feature type="domain" description="Zn(2)-C6 fungal-type" evidence="10">
    <location>
        <begin position="37"/>
        <end position="67"/>
    </location>
</feature>
<evidence type="ECO:0000313" key="11">
    <source>
        <dbReference type="EMBL" id="PSN74071.1"/>
    </source>
</evidence>
<feature type="compositionally biased region" description="Polar residues" evidence="9">
    <location>
        <begin position="123"/>
        <end position="138"/>
    </location>
</feature>
<dbReference type="InterPro" id="IPR001138">
    <property type="entry name" value="Zn2Cys6_DnaBD"/>
</dbReference>
<evidence type="ECO:0000256" key="7">
    <source>
        <dbReference type="ARBA" id="ARBA00023242"/>
    </source>
</evidence>
<dbReference type="GO" id="GO:0043565">
    <property type="term" value="F:sequence-specific DNA binding"/>
    <property type="evidence" value="ECO:0007669"/>
    <property type="project" value="TreeGrafter"/>
</dbReference>
<dbReference type="PROSITE" id="PS50048">
    <property type="entry name" value="ZN2_CY6_FUNGAL_2"/>
    <property type="match status" value="1"/>
</dbReference>
<evidence type="ECO:0000259" key="10">
    <source>
        <dbReference type="PROSITE" id="PS50048"/>
    </source>
</evidence>
<dbReference type="PANTHER" id="PTHR47782:SF12">
    <property type="entry name" value="ZN(II)2CYS6 TRANSCRIPTION FACTOR (EUROFUNG)"/>
    <property type="match status" value="1"/>
</dbReference>
<dbReference type="SUPFAM" id="SSF57701">
    <property type="entry name" value="Zn2/Cys6 DNA-binding domain"/>
    <property type="match status" value="1"/>
</dbReference>
<organism evidence="11 12">
    <name type="scientific">Corynespora cassiicola Philippines</name>
    <dbReference type="NCBI Taxonomy" id="1448308"/>
    <lineage>
        <taxon>Eukaryota</taxon>
        <taxon>Fungi</taxon>
        <taxon>Dikarya</taxon>
        <taxon>Ascomycota</taxon>
        <taxon>Pezizomycotina</taxon>
        <taxon>Dothideomycetes</taxon>
        <taxon>Pleosporomycetidae</taxon>
        <taxon>Pleosporales</taxon>
        <taxon>Corynesporascaceae</taxon>
        <taxon>Corynespora</taxon>
    </lineage>
</organism>
<dbReference type="CDD" id="cd12148">
    <property type="entry name" value="fungal_TF_MHR"/>
    <property type="match status" value="1"/>
</dbReference>
<sequence length="736" mass="82446">MSAAAGNADDSRTIESHPRPASTKRKHRPGLQRVSIACERCRSRKNKCDRKLPECSTCKAAGVICVIQDRLTNRQYPRGHVDGLENEVQRLNARVQELELEVKTLKEELLRLPRAPPEGFSIPQGTPDSHGGTNVTHQSASPFENLAEELNVVPRHVTAGQRYIGDSSGLFFGNIVQAFLLQADYKGEHGPSRSSLRMRVAGRQITSSTSPVAISPVANSFRFPDHDLARRLEDAYFTHQWPSLPFIHRPTFLEHHFTPTMTSHQQVSHVSLFLTTMVLAIGSLDFKRQNPEYGNKHIELFRFATENYLHGLLKEDSIETVQGLLLVTQFAIHEQESTNAWLVSGQAVRAAVDLGLHREVPSAGASLMSVEMRSRVFWSAYALDRNISITLGRPCAIREEDIDLALPQNLRDKDLVGVYSQVEVCTRSMFVPLDMSTFIHIIKLRQLQSRIQGLFYAADTTQVRTEGVQLHRMMLRAQLDEWISQSPRYANPTKTTFQSTDWFQIAYSHALLLLFRPSPASPIVDSEALQLCADSAISLISSYSSLYAKNKITYTWIALHSLFMASITMLYTLHASLEIRASTTKAVVKSNVASCLALFEVMTEYWPLAAHCHEIIEHLGSITIDLFASKTSETNSSTLSLVQEQATQQHFGQIDAEFMEWFGTRENDLLLSAEQRTQPASVTNADAPSMSQDEVRALNDTYDLFSGNLDLYFLSEFDSSIPMMMNVFGNGPHGLS</sequence>
<evidence type="ECO:0000256" key="4">
    <source>
        <dbReference type="ARBA" id="ARBA00023015"/>
    </source>
</evidence>
<keyword evidence="4" id="KW-0805">Transcription regulation</keyword>
<dbReference type="Gene3D" id="4.10.240.10">
    <property type="entry name" value="Zn(2)-C6 fungal-type DNA-binding domain"/>
    <property type="match status" value="1"/>
</dbReference>
<keyword evidence="12" id="KW-1185">Reference proteome</keyword>
<keyword evidence="8" id="KW-0175">Coiled coil</keyword>
<dbReference type="GO" id="GO:0006351">
    <property type="term" value="P:DNA-templated transcription"/>
    <property type="evidence" value="ECO:0007669"/>
    <property type="project" value="InterPro"/>
</dbReference>
<dbReference type="GO" id="GO:0005634">
    <property type="term" value="C:nucleus"/>
    <property type="evidence" value="ECO:0007669"/>
    <property type="project" value="UniProtKB-SubCell"/>
</dbReference>
<dbReference type="GO" id="GO:0008270">
    <property type="term" value="F:zinc ion binding"/>
    <property type="evidence" value="ECO:0007669"/>
    <property type="project" value="InterPro"/>
</dbReference>
<keyword evidence="6" id="KW-0804">Transcription</keyword>
<evidence type="ECO:0000256" key="5">
    <source>
        <dbReference type="ARBA" id="ARBA00023125"/>
    </source>
</evidence>
<feature type="region of interest" description="Disordered" evidence="9">
    <location>
        <begin position="1"/>
        <end position="30"/>
    </location>
</feature>
<keyword evidence="5" id="KW-0238">DNA-binding</keyword>
<keyword evidence="2" id="KW-0479">Metal-binding</keyword>
<evidence type="ECO:0000256" key="3">
    <source>
        <dbReference type="ARBA" id="ARBA00022833"/>
    </source>
</evidence>
<evidence type="ECO:0000256" key="9">
    <source>
        <dbReference type="SAM" id="MobiDB-lite"/>
    </source>
</evidence>
<evidence type="ECO:0000313" key="12">
    <source>
        <dbReference type="Proteomes" id="UP000240883"/>
    </source>
</evidence>
<feature type="compositionally biased region" description="Basic and acidic residues" evidence="9">
    <location>
        <begin position="9"/>
        <end position="18"/>
    </location>
</feature>
<dbReference type="EMBL" id="KZ678128">
    <property type="protein sequence ID" value="PSN74071.1"/>
    <property type="molecule type" value="Genomic_DNA"/>
</dbReference>
<proteinExistence type="predicted"/>
<dbReference type="CDD" id="cd00067">
    <property type="entry name" value="GAL4"/>
    <property type="match status" value="1"/>
</dbReference>
<evidence type="ECO:0000256" key="2">
    <source>
        <dbReference type="ARBA" id="ARBA00022723"/>
    </source>
</evidence>
<evidence type="ECO:0000256" key="8">
    <source>
        <dbReference type="SAM" id="Coils"/>
    </source>
</evidence>
<protein>
    <recommendedName>
        <fullName evidence="10">Zn(2)-C6 fungal-type domain-containing protein</fullName>
    </recommendedName>
</protein>
<dbReference type="Proteomes" id="UP000240883">
    <property type="component" value="Unassembled WGS sequence"/>
</dbReference>
<gene>
    <name evidence="11" type="ORF">BS50DRAFT_566967</name>
</gene>
<name>A0A2T2P8T9_CORCC</name>
<dbReference type="PANTHER" id="PTHR47782">
    <property type="entry name" value="ZN(II)2CYS6 TRANSCRIPTION FACTOR (EUROFUNG)-RELATED"/>
    <property type="match status" value="1"/>
</dbReference>